<evidence type="ECO:0000256" key="3">
    <source>
        <dbReference type="SAM" id="MobiDB-lite"/>
    </source>
</evidence>
<organism evidence="5 6">
    <name type="scientific">Xylaria arbuscula</name>
    <dbReference type="NCBI Taxonomy" id="114810"/>
    <lineage>
        <taxon>Eukaryota</taxon>
        <taxon>Fungi</taxon>
        <taxon>Dikarya</taxon>
        <taxon>Ascomycota</taxon>
        <taxon>Pezizomycotina</taxon>
        <taxon>Sordariomycetes</taxon>
        <taxon>Xylariomycetidae</taxon>
        <taxon>Xylariales</taxon>
        <taxon>Xylariaceae</taxon>
        <taxon>Xylaria</taxon>
    </lineage>
</organism>
<keyword evidence="6" id="KW-1185">Reference proteome</keyword>
<dbReference type="InterPro" id="IPR036028">
    <property type="entry name" value="SH3-like_dom_sf"/>
</dbReference>
<dbReference type="Proteomes" id="UP001148614">
    <property type="component" value="Unassembled WGS sequence"/>
</dbReference>
<dbReference type="PANTHER" id="PTHR37535">
    <property type="entry name" value="FLUG DOMAIN PROTEIN"/>
    <property type="match status" value="1"/>
</dbReference>
<feature type="domain" description="SH3" evidence="4">
    <location>
        <begin position="813"/>
        <end position="873"/>
    </location>
</feature>
<sequence length="873" mass="98702">MEHSLRADCQASKDSFPAQEPNMALAPTRRAKSRTGPPRPQAASPSNRGWPKKQNRLLYHVPQADIACSRLRLTSHSGSASAFLESCLEAQDLAPKVALPLKADGTFNKETILGIKGRYARRRIKSLWEEYLRRFPWSRISDPRTLMEFMRTIGHGMKPQKSRRKRAKKGPGNGAVMQYFDLLQCVLLDQGAPIDPKVSEQIRMERTANGARFSADCTGKAMATETALYLPNGAALREGLEVVPASASRVGELVESSARGYNCNRGLKFEDCKLTVIRKENGQPGLVFEFERDAKDCGLHNVRPRHSIYEAPDGESLHLNPIFPVLAIILSRKALRDYETIEELLQIPAPPAEENLRLLWKEEMLSQPVFPRFRRGLGLVQGMETANNMADRLRSLGIRAGFPEPLTTHDFRAEHLQLLDLRYSAAQRQRSAGHRSRNVFRRYQPKNSGTDGFGLFFYSRADNEVNETLRGSVEYYPDLIQTLSATLEDEVYRREQAKIDAFEKELLKLHRERAPKPAKNKVWKQKNGLFADALSDLQCQGHIRKDDPLRLFFDRVRHVMPERNTIAELSSVAISLRSPEGLRALDSLMTLCEATSEIRTPVGLETCHCLKSNKGWDHVYSCSLAHLKRQYGSAGYCFFCQKWYTGDGWSDHCDEHLSDRNFRSPQSRDPRSSLLCNPIKLEGVLVTPGLWPFCLSNGSLEPCRRFRQFRDAQVWSCHLLEHCAELTRTSAPISCPHPSCSSTLADTEDFKGHLMDFHCPPHGLWSPRFTPRPSEDMNEDGVEQSSAARVVDVQDGNDPKPKKPPPPPPPRNSASQFLVAQYDYDASQNDELSFREGDRILLLKRTGSDNDWWFGELNSKRGSFPASYCIPAI</sequence>
<dbReference type="PROSITE" id="PS50002">
    <property type="entry name" value="SH3"/>
    <property type="match status" value="1"/>
</dbReference>
<dbReference type="Pfam" id="PF14604">
    <property type="entry name" value="SH3_9"/>
    <property type="match status" value="1"/>
</dbReference>
<dbReference type="SMART" id="SM00326">
    <property type="entry name" value="SH3"/>
    <property type="match status" value="1"/>
</dbReference>
<proteinExistence type="predicted"/>
<dbReference type="Gene3D" id="2.30.30.40">
    <property type="entry name" value="SH3 Domains"/>
    <property type="match status" value="1"/>
</dbReference>
<evidence type="ECO:0000256" key="1">
    <source>
        <dbReference type="ARBA" id="ARBA00022443"/>
    </source>
</evidence>
<dbReference type="PRINTS" id="PR00452">
    <property type="entry name" value="SH3DOMAIN"/>
</dbReference>
<keyword evidence="1 2" id="KW-0728">SH3 domain</keyword>
<accession>A0A9W8NAS1</accession>
<protein>
    <recommendedName>
        <fullName evidence="4">SH3 domain-containing protein</fullName>
    </recommendedName>
</protein>
<comment type="caution">
    <text evidence="5">The sequence shown here is derived from an EMBL/GenBank/DDBJ whole genome shotgun (WGS) entry which is preliminary data.</text>
</comment>
<evidence type="ECO:0000313" key="5">
    <source>
        <dbReference type="EMBL" id="KAJ3565712.1"/>
    </source>
</evidence>
<dbReference type="CDD" id="cd00174">
    <property type="entry name" value="SH3"/>
    <property type="match status" value="1"/>
</dbReference>
<dbReference type="SUPFAM" id="SSF56349">
    <property type="entry name" value="DNA breaking-rejoining enzymes"/>
    <property type="match status" value="1"/>
</dbReference>
<gene>
    <name evidence="5" type="ORF">NPX13_g7406</name>
</gene>
<evidence type="ECO:0000313" key="6">
    <source>
        <dbReference type="Proteomes" id="UP001148614"/>
    </source>
</evidence>
<dbReference type="GO" id="GO:0003677">
    <property type="term" value="F:DNA binding"/>
    <property type="evidence" value="ECO:0007669"/>
    <property type="project" value="InterPro"/>
</dbReference>
<dbReference type="InterPro" id="IPR001452">
    <property type="entry name" value="SH3_domain"/>
</dbReference>
<dbReference type="EMBL" id="JANPWZ010001452">
    <property type="protein sequence ID" value="KAJ3565712.1"/>
    <property type="molecule type" value="Genomic_DNA"/>
</dbReference>
<dbReference type="Pfam" id="PF11917">
    <property type="entry name" value="DUF3435"/>
    <property type="match status" value="1"/>
</dbReference>
<dbReference type="InterPro" id="IPR011010">
    <property type="entry name" value="DNA_brk_join_enz"/>
</dbReference>
<evidence type="ECO:0000259" key="4">
    <source>
        <dbReference type="PROSITE" id="PS50002"/>
    </source>
</evidence>
<dbReference type="AlphaFoldDB" id="A0A9W8NAS1"/>
<dbReference type="PANTHER" id="PTHR37535:SF3">
    <property type="entry name" value="FLUG DOMAIN-CONTAINING PROTEIN"/>
    <property type="match status" value="1"/>
</dbReference>
<feature type="region of interest" description="Disordered" evidence="3">
    <location>
        <begin position="1"/>
        <end position="52"/>
    </location>
</feature>
<name>A0A9W8NAS1_9PEZI</name>
<evidence type="ECO:0000256" key="2">
    <source>
        <dbReference type="PROSITE-ProRule" id="PRU00192"/>
    </source>
</evidence>
<feature type="region of interest" description="Disordered" evidence="3">
    <location>
        <begin position="791"/>
        <end position="814"/>
    </location>
</feature>
<reference evidence="5" key="1">
    <citation type="submission" date="2022-07" db="EMBL/GenBank/DDBJ databases">
        <title>Genome Sequence of Xylaria arbuscula.</title>
        <authorList>
            <person name="Buettner E."/>
        </authorList>
    </citation>
    <scope>NUCLEOTIDE SEQUENCE</scope>
    <source>
        <strain evidence="5">VT107</strain>
    </source>
</reference>
<dbReference type="SUPFAM" id="SSF50044">
    <property type="entry name" value="SH3-domain"/>
    <property type="match status" value="1"/>
</dbReference>
<dbReference type="InterPro" id="IPR021842">
    <property type="entry name" value="DUF3435"/>
</dbReference>
<dbReference type="VEuPathDB" id="FungiDB:F4678DRAFT_468632"/>